<sequence length="69" mass="7646">MATRASHVDDPVWQRARALYVDPPDGTSSERLVARVSAASAMYEMERSTNPQTDEQRDRIVAILRTGAA</sequence>
<dbReference type="AlphaFoldDB" id="A0A9W4AZC6"/>
<protein>
    <submittedName>
        <fullName evidence="1">Uncharacterized protein</fullName>
    </submittedName>
</protein>
<proteinExistence type="predicted"/>
<gene>
    <name evidence="1" type="ORF">MGALJ_09720</name>
</gene>
<organism evidence="1 2">
    <name type="scientific">Mycobacterium gallinarum</name>
    <dbReference type="NCBI Taxonomy" id="39689"/>
    <lineage>
        <taxon>Bacteria</taxon>
        <taxon>Bacillati</taxon>
        <taxon>Actinomycetota</taxon>
        <taxon>Actinomycetes</taxon>
        <taxon>Mycobacteriales</taxon>
        <taxon>Mycobacteriaceae</taxon>
        <taxon>Mycobacterium</taxon>
    </lineage>
</organism>
<evidence type="ECO:0000313" key="2">
    <source>
        <dbReference type="Proteomes" id="UP000465785"/>
    </source>
</evidence>
<dbReference type="RefSeq" id="WP_163726801.1">
    <property type="nucleotide sequence ID" value="NZ_AP022601.1"/>
</dbReference>
<dbReference type="KEGG" id="mgau:MGALJ_09720"/>
<reference evidence="1 2" key="1">
    <citation type="journal article" date="2019" name="Emerg. Microbes Infect.">
        <title>Comprehensive subspecies identification of 175 nontuberculous mycobacteria species based on 7547 genomic profiles.</title>
        <authorList>
            <person name="Matsumoto Y."/>
            <person name="Kinjo T."/>
            <person name="Motooka D."/>
            <person name="Nabeya D."/>
            <person name="Jung N."/>
            <person name="Uechi K."/>
            <person name="Horii T."/>
            <person name="Iida T."/>
            <person name="Fujita J."/>
            <person name="Nakamura S."/>
        </authorList>
    </citation>
    <scope>NUCLEOTIDE SEQUENCE [LARGE SCALE GENOMIC DNA]</scope>
    <source>
        <strain evidence="1 2">JCM 6399</strain>
    </source>
</reference>
<dbReference type="Proteomes" id="UP000465785">
    <property type="component" value="Chromosome"/>
</dbReference>
<accession>A0A9W4AZC6</accession>
<evidence type="ECO:0000313" key="1">
    <source>
        <dbReference type="EMBL" id="BBY91303.1"/>
    </source>
</evidence>
<keyword evidence="2" id="KW-1185">Reference proteome</keyword>
<name>A0A9W4AZC6_9MYCO</name>
<dbReference type="EMBL" id="AP022601">
    <property type="protein sequence ID" value="BBY91303.1"/>
    <property type="molecule type" value="Genomic_DNA"/>
</dbReference>